<feature type="compositionally biased region" description="Basic and acidic residues" evidence="1">
    <location>
        <begin position="171"/>
        <end position="181"/>
    </location>
</feature>
<feature type="compositionally biased region" description="Basic residues" evidence="1">
    <location>
        <begin position="56"/>
        <end position="76"/>
    </location>
</feature>
<reference evidence="2 3" key="1">
    <citation type="submission" date="2018-11" db="EMBL/GenBank/DDBJ databases">
        <title>Genome sequence of Saitozyma podzolica DSM 27192.</title>
        <authorList>
            <person name="Aliyu H."/>
            <person name="Gorte O."/>
            <person name="Ochsenreither K."/>
        </authorList>
    </citation>
    <scope>NUCLEOTIDE SEQUENCE [LARGE SCALE GENOMIC DNA]</scope>
    <source>
        <strain evidence="2 3">DSM 27192</strain>
    </source>
</reference>
<feature type="region of interest" description="Disordered" evidence="1">
    <location>
        <begin position="1"/>
        <end position="188"/>
    </location>
</feature>
<sequence>MTAQAAPKYPSSNLDGPEKPMHLSDNIALSSRSKWTTKRETRISPSIAEELERRRPQTPRHSPCRVSRKRLKRANPRNREPRTETLSSIVETTRAETTPALASGPQVPLSETKPENTIHSETKPRLRPSKPRFFRETTQGTAKIEILPQPDLSQRPNSRPNPSLQRFPMEQPHESREPKDDTETETQELLKLLPSHYHATSTSFPRSKEPRHCRHIEPTTCESIFDLRRNYP</sequence>
<keyword evidence="3" id="KW-1185">Reference proteome</keyword>
<evidence type="ECO:0000313" key="3">
    <source>
        <dbReference type="Proteomes" id="UP000279259"/>
    </source>
</evidence>
<name>A0A427XYI4_9TREE</name>
<organism evidence="2 3">
    <name type="scientific">Saitozyma podzolica</name>
    <dbReference type="NCBI Taxonomy" id="1890683"/>
    <lineage>
        <taxon>Eukaryota</taxon>
        <taxon>Fungi</taxon>
        <taxon>Dikarya</taxon>
        <taxon>Basidiomycota</taxon>
        <taxon>Agaricomycotina</taxon>
        <taxon>Tremellomycetes</taxon>
        <taxon>Tremellales</taxon>
        <taxon>Trimorphomycetaceae</taxon>
        <taxon>Saitozyma</taxon>
    </lineage>
</organism>
<protein>
    <submittedName>
        <fullName evidence="2">Uncharacterized protein</fullName>
    </submittedName>
</protein>
<evidence type="ECO:0000313" key="2">
    <source>
        <dbReference type="EMBL" id="RSH83891.1"/>
    </source>
</evidence>
<dbReference type="EMBL" id="RSCD01000022">
    <property type="protein sequence ID" value="RSH83891.1"/>
    <property type="molecule type" value="Genomic_DNA"/>
</dbReference>
<comment type="caution">
    <text evidence="2">The sequence shown here is derived from an EMBL/GenBank/DDBJ whole genome shotgun (WGS) entry which is preliminary data.</text>
</comment>
<gene>
    <name evidence="2" type="ORF">EHS25_005135</name>
</gene>
<accession>A0A427XYI4</accession>
<dbReference type="Proteomes" id="UP000279259">
    <property type="component" value="Unassembled WGS sequence"/>
</dbReference>
<feature type="compositionally biased region" description="Basic and acidic residues" evidence="1">
    <location>
        <begin position="112"/>
        <end position="124"/>
    </location>
</feature>
<proteinExistence type="predicted"/>
<feature type="compositionally biased region" description="Polar residues" evidence="1">
    <location>
        <begin position="151"/>
        <end position="164"/>
    </location>
</feature>
<evidence type="ECO:0000256" key="1">
    <source>
        <dbReference type="SAM" id="MobiDB-lite"/>
    </source>
</evidence>
<dbReference type="AlphaFoldDB" id="A0A427XYI4"/>